<dbReference type="InterPro" id="IPR029479">
    <property type="entry name" value="Nitroreductase"/>
</dbReference>
<dbReference type="Gene3D" id="3.40.109.10">
    <property type="entry name" value="NADH Oxidase"/>
    <property type="match status" value="1"/>
</dbReference>
<dbReference type="Pfam" id="PF00881">
    <property type="entry name" value="Nitroreductase"/>
    <property type="match status" value="1"/>
</dbReference>
<protein>
    <submittedName>
        <fullName evidence="4">Nitroreductase</fullName>
    </submittedName>
</protein>
<dbReference type="PANTHER" id="PTHR43673">
    <property type="entry name" value="NAD(P)H NITROREDUCTASE YDGI-RELATED"/>
    <property type="match status" value="1"/>
</dbReference>
<dbReference type="RefSeq" id="WP_210031548.1">
    <property type="nucleotide sequence ID" value="NZ_JAGINU010000001.1"/>
</dbReference>
<dbReference type="Proteomes" id="UP001519295">
    <property type="component" value="Unassembled WGS sequence"/>
</dbReference>
<dbReference type="SUPFAM" id="SSF55469">
    <property type="entry name" value="FMN-dependent nitroreductase-like"/>
    <property type="match status" value="1"/>
</dbReference>
<sequence>MHIDEVLSTTRAVRRRLDPDREVPVELVRECVDLAIQAPAGSAVARTRFVVVRDAELRKGLADLYSDVYRNSYRDSPGYIGRVPTSDPAATRRQQRTALSADALERALHEVGTIVIGCLDGVRLDGVPAMTSASLLGGVLPAMWSFMLAARARGLGTCWTTMHLARERDAAELLGIPYDRVQQVCLTPVAWTVGTDFRRAGRPGVDEVVHWDGWDATRAGPEPLQGVLRSP</sequence>
<feature type="domain" description="Nitroreductase" evidence="3">
    <location>
        <begin position="11"/>
        <end position="189"/>
    </location>
</feature>
<comment type="similarity">
    <text evidence="1">Belongs to the nitroreductase family.</text>
</comment>
<evidence type="ECO:0000313" key="4">
    <source>
        <dbReference type="EMBL" id="MBP2369472.1"/>
    </source>
</evidence>
<dbReference type="InterPro" id="IPR000415">
    <property type="entry name" value="Nitroreductase-like"/>
</dbReference>
<evidence type="ECO:0000259" key="3">
    <source>
        <dbReference type="Pfam" id="PF00881"/>
    </source>
</evidence>
<evidence type="ECO:0000256" key="2">
    <source>
        <dbReference type="ARBA" id="ARBA00023002"/>
    </source>
</evidence>
<name>A0ABS4VZT9_9PSEU</name>
<dbReference type="EMBL" id="JAGINU010000001">
    <property type="protein sequence ID" value="MBP2369472.1"/>
    <property type="molecule type" value="Genomic_DNA"/>
</dbReference>
<gene>
    <name evidence="4" type="ORF">JOF36_005168</name>
</gene>
<comment type="caution">
    <text evidence="4">The sequence shown here is derived from an EMBL/GenBank/DDBJ whole genome shotgun (WGS) entry which is preliminary data.</text>
</comment>
<keyword evidence="5" id="KW-1185">Reference proteome</keyword>
<evidence type="ECO:0000313" key="5">
    <source>
        <dbReference type="Proteomes" id="UP001519295"/>
    </source>
</evidence>
<dbReference type="CDD" id="cd02062">
    <property type="entry name" value="Nitro_FMN_reductase"/>
    <property type="match status" value="1"/>
</dbReference>
<keyword evidence="2" id="KW-0560">Oxidoreductase</keyword>
<reference evidence="4 5" key="1">
    <citation type="submission" date="2021-03" db="EMBL/GenBank/DDBJ databases">
        <title>Sequencing the genomes of 1000 actinobacteria strains.</title>
        <authorList>
            <person name="Klenk H.-P."/>
        </authorList>
    </citation>
    <scope>NUCLEOTIDE SEQUENCE [LARGE SCALE GENOMIC DNA]</scope>
    <source>
        <strain evidence="4 5">DSM 45256</strain>
    </source>
</reference>
<dbReference type="PANTHER" id="PTHR43673:SF10">
    <property type="entry name" value="NADH DEHYDROGENASE_NAD(P)H NITROREDUCTASE XCC3605-RELATED"/>
    <property type="match status" value="1"/>
</dbReference>
<accession>A0ABS4VZT9</accession>
<organism evidence="4 5">
    <name type="scientific">Pseudonocardia parietis</name>
    <dbReference type="NCBI Taxonomy" id="570936"/>
    <lineage>
        <taxon>Bacteria</taxon>
        <taxon>Bacillati</taxon>
        <taxon>Actinomycetota</taxon>
        <taxon>Actinomycetes</taxon>
        <taxon>Pseudonocardiales</taxon>
        <taxon>Pseudonocardiaceae</taxon>
        <taxon>Pseudonocardia</taxon>
    </lineage>
</organism>
<proteinExistence type="inferred from homology"/>
<evidence type="ECO:0000256" key="1">
    <source>
        <dbReference type="ARBA" id="ARBA00007118"/>
    </source>
</evidence>